<dbReference type="InterPro" id="IPR050708">
    <property type="entry name" value="T6SS_VgrG/RHS"/>
</dbReference>
<dbReference type="PANTHER" id="PTHR32305">
    <property type="match status" value="1"/>
</dbReference>
<proteinExistence type="predicted"/>
<reference evidence="5" key="1">
    <citation type="journal article" date="2019" name="Int. J. Syst. Evol. Microbiol.">
        <title>The Global Catalogue of Microorganisms (GCM) 10K type strain sequencing project: providing services to taxonomists for standard genome sequencing and annotation.</title>
        <authorList>
            <consortium name="The Broad Institute Genomics Platform"/>
            <consortium name="The Broad Institute Genome Sequencing Center for Infectious Disease"/>
            <person name="Wu L."/>
            <person name="Ma J."/>
        </authorList>
    </citation>
    <scope>NUCLEOTIDE SEQUENCE [LARGE SCALE GENOMIC DNA]</scope>
    <source>
        <strain evidence="5">JCM 17589</strain>
    </source>
</reference>
<dbReference type="Gene3D" id="2.180.10.10">
    <property type="entry name" value="RHS repeat-associated core"/>
    <property type="match status" value="1"/>
</dbReference>
<protein>
    <recommendedName>
        <fullName evidence="3">Teneurin-like YD-shell domain-containing protein</fullName>
    </recommendedName>
</protein>
<gene>
    <name evidence="4" type="ORF">GCM10022285_17050</name>
</gene>
<dbReference type="Pfam" id="PF25023">
    <property type="entry name" value="TEN_YD-shell"/>
    <property type="match status" value="1"/>
</dbReference>
<keyword evidence="5" id="KW-1185">Reference proteome</keyword>
<dbReference type="EMBL" id="BAABBU010000006">
    <property type="protein sequence ID" value="GAA4129442.1"/>
    <property type="molecule type" value="Genomic_DNA"/>
</dbReference>
<feature type="domain" description="Teneurin-like YD-shell" evidence="3">
    <location>
        <begin position="32"/>
        <end position="137"/>
    </location>
</feature>
<dbReference type="NCBIfam" id="TIGR03696">
    <property type="entry name" value="Rhs_assc_core"/>
    <property type="match status" value="1"/>
</dbReference>
<dbReference type="InterPro" id="IPR056823">
    <property type="entry name" value="TEN-like_YD-shell"/>
</dbReference>
<feature type="region of interest" description="Disordered" evidence="2">
    <location>
        <begin position="1"/>
        <end position="22"/>
    </location>
</feature>
<dbReference type="PANTHER" id="PTHR32305:SF15">
    <property type="entry name" value="PROTEIN RHSA-RELATED"/>
    <property type="match status" value="1"/>
</dbReference>
<evidence type="ECO:0000256" key="1">
    <source>
        <dbReference type="ARBA" id="ARBA00022737"/>
    </source>
</evidence>
<keyword evidence="1" id="KW-0677">Repeat</keyword>
<organism evidence="4 5">
    <name type="scientific">Streptomyces tunisiensis</name>
    <dbReference type="NCBI Taxonomy" id="948699"/>
    <lineage>
        <taxon>Bacteria</taxon>
        <taxon>Bacillati</taxon>
        <taxon>Actinomycetota</taxon>
        <taxon>Actinomycetes</taxon>
        <taxon>Kitasatosporales</taxon>
        <taxon>Streptomycetaceae</taxon>
        <taxon>Streptomyces</taxon>
    </lineage>
</organism>
<dbReference type="InterPro" id="IPR022385">
    <property type="entry name" value="Rhs_assc_core"/>
</dbReference>
<accession>A0ABP7Y2P8</accession>
<evidence type="ECO:0000259" key="3">
    <source>
        <dbReference type="Pfam" id="PF25023"/>
    </source>
</evidence>
<evidence type="ECO:0000313" key="4">
    <source>
        <dbReference type="EMBL" id="GAA4129442.1"/>
    </source>
</evidence>
<comment type="caution">
    <text evidence="4">The sequence shown here is derived from an EMBL/GenBank/DDBJ whole genome shotgun (WGS) entry which is preliminary data.</text>
</comment>
<evidence type="ECO:0000256" key="2">
    <source>
        <dbReference type="SAM" id="MobiDB-lite"/>
    </source>
</evidence>
<evidence type="ECO:0000313" key="5">
    <source>
        <dbReference type="Proteomes" id="UP001501845"/>
    </source>
</evidence>
<name>A0ABP7Y2P8_9ACTN</name>
<sequence length="292" mass="31564">MHLAVRVHAQNHLAPSGPLGQPTSVKTGTGALFYYHHDTQGSPVDVTNSTGTLYQRWAYDPFGTRVLGTTTGGAPANPPSYTGARYETTTGNLDLHARQYNTTTGRFTRPDPATRAQTTPYISPYAYAYAYAYADNVPTLLTDPSGLTPDDPNNGRVDSLGEAAGIFGDAFVDVFKSPFVFLGDAYNAFTGENGGADAFVDTYLPVRPAYRLYRAEYMLRQLGRDALADLYAETAEELPQQVALVGIGGLTGWRRAAVIPGGGRYYGEPSSTRFGLPYYTPETPSSMSRINP</sequence>
<dbReference type="Proteomes" id="UP001501845">
    <property type="component" value="Unassembled WGS sequence"/>
</dbReference>